<organism evidence="2 3">
    <name type="scientific">Parnassius mnemosyne</name>
    <name type="common">clouded apollo</name>
    <dbReference type="NCBI Taxonomy" id="213953"/>
    <lineage>
        <taxon>Eukaryota</taxon>
        <taxon>Metazoa</taxon>
        <taxon>Ecdysozoa</taxon>
        <taxon>Arthropoda</taxon>
        <taxon>Hexapoda</taxon>
        <taxon>Insecta</taxon>
        <taxon>Pterygota</taxon>
        <taxon>Neoptera</taxon>
        <taxon>Endopterygota</taxon>
        <taxon>Lepidoptera</taxon>
        <taxon>Glossata</taxon>
        <taxon>Ditrysia</taxon>
        <taxon>Papilionoidea</taxon>
        <taxon>Papilionidae</taxon>
        <taxon>Parnassiinae</taxon>
        <taxon>Parnassini</taxon>
        <taxon>Parnassius</taxon>
        <taxon>Driopa</taxon>
    </lineage>
</organism>
<evidence type="ECO:0000313" key="3">
    <source>
        <dbReference type="Proteomes" id="UP001314205"/>
    </source>
</evidence>
<dbReference type="Proteomes" id="UP001314205">
    <property type="component" value="Unassembled WGS sequence"/>
</dbReference>
<proteinExistence type="predicted"/>
<sequence>MSRADWKGLGRRRFEPLCAGCGQVEGAGTGEPQPRDRNSIPRKTEPAPYEERFHDEIQFESRTHARSTTQCKATAPPTRHIINLIVQQSEALIKIKKLMYLV</sequence>
<evidence type="ECO:0000256" key="1">
    <source>
        <dbReference type="SAM" id="MobiDB-lite"/>
    </source>
</evidence>
<dbReference type="EMBL" id="CAVLGL010000002">
    <property type="protein sequence ID" value="CAK1579647.1"/>
    <property type="molecule type" value="Genomic_DNA"/>
</dbReference>
<accession>A0AAV1KCS4</accession>
<keyword evidence="3" id="KW-1185">Reference proteome</keyword>
<evidence type="ECO:0000313" key="2">
    <source>
        <dbReference type="EMBL" id="CAK1579647.1"/>
    </source>
</evidence>
<dbReference type="AlphaFoldDB" id="A0AAV1KCS4"/>
<feature type="compositionally biased region" description="Basic and acidic residues" evidence="1">
    <location>
        <begin position="33"/>
        <end position="51"/>
    </location>
</feature>
<reference evidence="2 3" key="1">
    <citation type="submission" date="2023-11" db="EMBL/GenBank/DDBJ databases">
        <authorList>
            <person name="Hedman E."/>
            <person name="Englund M."/>
            <person name="Stromberg M."/>
            <person name="Nyberg Akerstrom W."/>
            <person name="Nylinder S."/>
            <person name="Jareborg N."/>
            <person name="Kallberg Y."/>
            <person name="Kronander E."/>
        </authorList>
    </citation>
    <scope>NUCLEOTIDE SEQUENCE [LARGE SCALE GENOMIC DNA]</scope>
</reference>
<gene>
    <name evidence="2" type="ORF">PARMNEM_LOCUS1560</name>
</gene>
<protein>
    <submittedName>
        <fullName evidence="2">Uncharacterized protein</fullName>
    </submittedName>
</protein>
<feature type="region of interest" description="Disordered" evidence="1">
    <location>
        <begin position="22"/>
        <end position="51"/>
    </location>
</feature>
<name>A0AAV1KCS4_9NEOP</name>
<comment type="caution">
    <text evidence="2">The sequence shown here is derived from an EMBL/GenBank/DDBJ whole genome shotgun (WGS) entry which is preliminary data.</text>
</comment>